<keyword evidence="5" id="KW-0547">Nucleotide-binding</keyword>
<feature type="domain" description="NOL9 C-terminal" evidence="13">
    <location>
        <begin position="1010"/>
        <end position="1101"/>
    </location>
</feature>
<keyword evidence="4" id="KW-0808">Transferase</keyword>
<evidence type="ECO:0000256" key="1">
    <source>
        <dbReference type="ARBA" id="ARBA00004604"/>
    </source>
</evidence>
<dbReference type="Proteomes" id="UP001562425">
    <property type="component" value="Unassembled WGS sequence"/>
</dbReference>
<sequence length="1123" mass="124439">MTSSKIKLNYRRMNRSRQEFSSRGNKSFNSNGGAKAWKQQQQGLKSGGEKKKSDGGFGGKNRPKSGDKLQNGFPEEERKGKKVVEKGFGKKELPVVNGTHKVVPGKKVGAGIEPVGKPEKIAQKSPKLVNGNASVGKVKKEQKATPDTGQKRKSVDNSVGSSKKSKKAKKAVASESDSDAEDYMDKFFEDCLDDDEPEEPLEPSGEEESVSELSESESDEEQDDGNAMTIEELLDFFGNNRDRNGSASSAGRPQKKAKKTEKKAANSSAANGGWLEEDNDVELEYKDSDGEQEQAPAAKCQALVPAGGDDELLTSEDDHDYSPGYSGEEEIEEEEDSDDMLSFELGQDYSDEDDSLEEEEEENDSFGSDYSDVDGSSSDSSKDDHEFSSDFDSDEEDGSEEEDDYWDDTGSYDSDEDTDYMPQDDDDLFIGRGEAVIYEIDDNSVSFNDEIDSAQIVELPSGSEEGGRRGSVTTGTESQTEGEECGEEEIPELVPIYDSRGRMIDSAKMLERELRKSKKSPKKPPTKVHQPEPQPTPPTSVTPSTTAKPSETPESMDQTPSDVPSTLTARNLQELDAEMDTTVEPDSIVVTLLPPSKRSAYRMYDSIDMRMSLLVLQEPLFFSGHLTIQPLIGQLEVMGYRLKRGECRNVFAARGFQSLNLSPVKDGGAGFSRELMAGVLTRLDRHFQEVDLRELEERFDPGVAVLVLLQADCNNRRISVVDKYLPEEVLFPRVELLRREGSFFTSEHLLNCEFFVEQQQEKMVTACFRADPAWDRIEVKGNSRVVVMGGKGAGKSTLCQYLVNRHVGTFKKVLLIDLDIGQPIQHIPETISVTVVSKPLLGVASFDPIAPARSWLFGSLDVVSSPIFYVQNVRQLVQYCRDHKADWANIPWIINTMGYVTGFGEELMAAVLRMLSPTDVIQLNATSPSLPIPNFKNTLNSDLINRYSFNILQAEVAQFCQKKTFFRHHALPVSFARKGFTLNAPKRRHVALLTHLARILNDSSSEWFNEVRPFRAPLAQLQVLITREDDQSLPEHALPAVLNATLVYLCRRSAQAGLYECLGIGIVRGVDKQGNVYLLHSLPGEELADVTVLAICSSSLPNAAFLRQSARVQGAIPYVYNVE</sequence>
<dbReference type="Gene3D" id="3.40.50.300">
    <property type="entry name" value="P-loop containing nucleotide triphosphate hydrolases"/>
    <property type="match status" value="1"/>
</dbReference>
<dbReference type="SUPFAM" id="SSF52540">
    <property type="entry name" value="P-loop containing nucleoside triphosphate hydrolases"/>
    <property type="match status" value="1"/>
</dbReference>
<feature type="compositionally biased region" description="Polar residues" evidence="10">
    <location>
        <begin position="552"/>
        <end position="565"/>
    </location>
</feature>
<dbReference type="GO" id="GO:0005730">
    <property type="term" value="C:nucleolus"/>
    <property type="evidence" value="ECO:0007669"/>
    <property type="project" value="UniProtKB-SubCell"/>
</dbReference>
<feature type="region of interest" description="Disordered" evidence="10">
    <location>
        <begin position="1"/>
        <end position="427"/>
    </location>
</feature>
<dbReference type="Pfam" id="PF25467">
    <property type="entry name" value="NOL9_C"/>
    <property type="match status" value="1"/>
</dbReference>
<dbReference type="Pfam" id="PF24419">
    <property type="entry name" value="Cupin_NOL9"/>
    <property type="match status" value="1"/>
</dbReference>
<feature type="compositionally biased region" description="Low complexity" evidence="10">
    <location>
        <begin position="470"/>
        <end position="479"/>
    </location>
</feature>
<feature type="compositionally biased region" description="Basic and acidic residues" evidence="10">
    <location>
        <begin position="138"/>
        <end position="155"/>
    </location>
</feature>
<evidence type="ECO:0000256" key="9">
    <source>
        <dbReference type="ARBA" id="ARBA00071212"/>
    </source>
</evidence>
<protein>
    <recommendedName>
        <fullName evidence="9">Polynucleotide 5'-hydroxyl-kinase NOL9</fullName>
    </recommendedName>
</protein>
<evidence type="ECO:0000259" key="12">
    <source>
        <dbReference type="Pfam" id="PF24419"/>
    </source>
</evidence>
<feature type="compositionally biased region" description="Polar residues" evidence="10">
    <location>
        <begin position="19"/>
        <end position="32"/>
    </location>
</feature>
<dbReference type="InterPro" id="IPR057573">
    <property type="entry name" value="NOL9_N"/>
</dbReference>
<feature type="compositionally biased region" description="Low complexity" evidence="10">
    <location>
        <begin position="365"/>
        <end position="379"/>
    </location>
</feature>
<proteinExistence type="inferred from homology"/>
<keyword evidence="6" id="KW-0418">Kinase</keyword>
<evidence type="ECO:0000259" key="13">
    <source>
        <dbReference type="Pfam" id="PF25467"/>
    </source>
</evidence>
<organism evidence="14 15">
    <name type="scientific">Culex pipiens pipiens</name>
    <name type="common">Northern house mosquito</name>
    <dbReference type="NCBI Taxonomy" id="38569"/>
    <lineage>
        <taxon>Eukaryota</taxon>
        <taxon>Metazoa</taxon>
        <taxon>Ecdysozoa</taxon>
        <taxon>Arthropoda</taxon>
        <taxon>Hexapoda</taxon>
        <taxon>Insecta</taxon>
        <taxon>Pterygota</taxon>
        <taxon>Neoptera</taxon>
        <taxon>Endopterygota</taxon>
        <taxon>Diptera</taxon>
        <taxon>Nematocera</taxon>
        <taxon>Culicoidea</taxon>
        <taxon>Culicidae</taxon>
        <taxon>Culicinae</taxon>
        <taxon>Culicini</taxon>
        <taxon>Culex</taxon>
        <taxon>Culex</taxon>
    </lineage>
</organism>
<evidence type="ECO:0000313" key="14">
    <source>
        <dbReference type="EMBL" id="KAL1380867.1"/>
    </source>
</evidence>
<dbReference type="GO" id="GO:0005524">
    <property type="term" value="F:ATP binding"/>
    <property type="evidence" value="ECO:0007669"/>
    <property type="project" value="UniProtKB-KW"/>
</dbReference>
<feature type="compositionally biased region" description="Acidic residues" evidence="10">
    <location>
        <begin position="480"/>
        <end position="491"/>
    </location>
</feature>
<comment type="similarity">
    <text evidence="2">Belongs to the Clp1 family. NOL9/GRC3 subfamily.</text>
</comment>
<feature type="domain" description="Clp1 P-loop" evidence="11">
    <location>
        <begin position="789"/>
        <end position="924"/>
    </location>
</feature>
<feature type="compositionally biased region" description="Acidic residues" evidence="10">
    <location>
        <begin position="190"/>
        <end position="224"/>
    </location>
</feature>
<dbReference type="InterPro" id="IPR045116">
    <property type="entry name" value="Clp1/Grc3"/>
</dbReference>
<dbReference type="PANTHER" id="PTHR12755:SF3">
    <property type="entry name" value="POLYNUCLEOTIDE 5'-HYDROXYL-KINASE NOL9"/>
    <property type="match status" value="1"/>
</dbReference>
<feature type="compositionally biased region" description="Acidic residues" evidence="10">
    <location>
        <begin position="349"/>
        <end position="364"/>
    </location>
</feature>
<keyword evidence="3" id="KW-0698">rRNA processing</keyword>
<feature type="region of interest" description="Disordered" evidence="10">
    <location>
        <begin position="513"/>
        <end position="565"/>
    </location>
</feature>
<feature type="compositionally biased region" description="Acidic residues" evidence="10">
    <location>
        <begin position="327"/>
        <end position="341"/>
    </location>
</feature>
<evidence type="ECO:0000256" key="4">
    <source>
        <dbReference type="ARBA" id="ARBA00022679"/>
    </source>
</evidence>
<comment type="subcellular location">
    <subcellularLocation>
        <location evidence="1">Nucleus</location>
        <location evidence="1">Nucleolus</location>
    </subcellularLocation>
</comment>
<dbReference type="GO" id="GO:0006364">
    <property type="term" value="P:rRNA processing"/>
    <property type="evidence" value="ECO:0007669"/>
    <property type="project" value="UniProtKB-KW"/>
</dbReference>
<dbReference type="Pfam" id="PF16575">
    <property type="entry name" value="CLP1_P"/>
    <property type="match status" value="1"/>
</dbReference>
<reference evidence="14 15" key="1">
    <citation type="submission" date="2024-05" db="EMBL/GenBank/DDBJ databases">
        <title>Culex pipiens pipiens assembly and annotation.</title>
        <authorList>
            <person name="Alout H."/>
            <person name="Durand T."/>
        </authorList>
    </citation>
    <scope>NUCLEOTIDE SEQUENCE [LARGE SCALE GENOMIC DNA]</scope>
    <source>
        <strain evidence="14">HA-2024</strain>
        <tissue evidence="14">Whole body</tissue>
    </source>
</reference>
<dbReference type="InterPro" id="IPR057570">
    <property type="entry name" value="NOL9_C"/>
</dbReference>
<feature type="compositionally biased region" description="Basic residues" evidence="10">
    <location>
        <begin position="515"/>
        <end position="526"/>
    </location>
</feature>
<evidence type="ECO:0000256" key="6">
    <source>
        <dbReference type="ARBA" id="ARBA00022777"/>
    </source>
</evidence>
<evidence type="ECO:0000256" key="2">
    <source>
        <dbReference type="ARBA" id="ARBA00011003"/>
    </source>
</evidence>
<feature type="compositionally biased region" description="Acidic residues" evidence="10">
    <location>
        <begin position="413"/>
        <end position="427"/>
    </location>
</feature>
<evidence type="ECO:0000313" key="15">
    <source>
        <dbReference type="Proteomes" id="UP001562425"/>
    </source>
</evidence>
<accession>A0ABD1CXX1</accession>
<dbReference type="InterPro" id="IPR027417">
    <property type="entry name" value="P-loop_NTPase"/>
</dbReference>
<gene>
    <name evidence="14" type="ORF">pipiens_013891</name>
</gene>
<evidence type="ECO:0000256" key="8">
    <source>
        <dbReference type="ARBA" id="ARBA00023242"/>
    </source>
</evidence>
<comment type="caution">
    <text evidence="14">The sequence shown here is derived from an EMBL/GenBank/DDBJ whole genome shotgun (WGS) entry which is preliminary data.</text>
</comment>
<dbReference type="InterPro" id="IPR032319">
    <property type="entry name" value="CLP1_P"/>
</dbReference>
<evidence type="ECO:0000256" key="3">
    <source>
        <dbReference type="ARBA" id="ARBA00022552"/>
    </source>
</evidence>
<dbReference type="PANTHER" id="PTHR12755">
    <property type="entry name" value="CLEAVAGE/POLYADENYLATION FACTOR IA SUBUNIT CLP1P"/>
    <property type="match status" value="1"/>
</dbReference>
<keyword evidence="15" id="KW-1185">Reference proteome</keyword>
<feature type="compositionally biased region" description="Acidic residues" evidence="10">
    <location>
        <begin position="308"/>
        <end position="319"/>
    </location>
</feature>
<dbReference type="EMBL" id="JBEHCU010008920">
    <property type="protein sequence ID" value="KAL1380867.1"/>
    <property type="molecule type" value="Genomic_DNA"/>
</dbReference>
<evidence type="ECO:0000259" key="11">
    <source>
        <dbReference type="Pfam" id="PF16575"/>
    </source>
</evidence>
<feature type="compositionally biased region" description="Acidic residues" evidence="10">
    <location>
        <begin position="389"/>
        <end position="407"/>
    </location>
</feature>
<dbReference type="GO" id="GO:0016301">
    <property type="term" value="F:kinase activity"/>
    <property type="evidence" value="ECO:0007669"/>
    <property type="project" value="UniProtKB-KW"/>
</dbReference>
<keyword evidence="7" id="KW-0067">ATP-binding</keyword>
<feature type="compositionally biased region" description="Basic and acidic residues" evidence="10">
    <location>
        <begin position="75"/>
        <end position="93"/>
    </location>
</feature>
<keyword evidence="8" id="KW-0539">Nucleus</keyword>
<evidence type="ECO:0000256" key="5">
    <source>
        <dbReference type="ARBA" id="ARBA00022741"/>
    </source>
</evidence>
<feature type="domain" description="NOL9 N-terminal" evidence="12">
    <location>
        <begin position="601"/>
        <end position="755"/>
    </location>
</feature>
<feature type="region of interest" description="Disordered" evidence="10">
    <location>
        <begin position="456"/>
        <end position="501"/>
    </location>
</feature>
<feature type="compositionally biased region" description="Low complexity" evidence="10">
    <location>
        <begin position="541"/>
        <end position="550"/>
    </location>
</feature>
<name>A0ABD1CXX1_CULPP</name>
<dbReference type="AlphaFoldDB" id="A0ABD1CXX1"/>
<evidence type="ECO:0000256" key="10">
    <source>
        <dbReference type="SAM" id="MobiDB-lite"/>
    </source>
</evidence>
<evidence type="ECO:0000256" key="7">
    <source>
        <dbReference type="ARBA" id="ARBA00022840"/>
    </source>
</evidence>